<keyword evidence="3" id="KW-1185">Reference proteome</keyword>
<comment type="caution">
    <text evidence="2">The sequence shown here is derived from an EMBL/GenBank/DDBJ whole genome shotgun (WGS) entry which is preliminary data.</text>
</comment>
<accession>A0AA39J0K5</accession>
<evidence type="ECO:0000256" key="1">
    <source>
        <dbReference type="SAM" id="MobiDB-lite"/>
    </source>
</evidence>
<reference evidence="2" key="1">
    <citation type="submission" date="2023-06" db="EMBL/GenBank/DDBJ databases">
        <authorList>
            <consortium name="Lawrence Berkeley National Laboratory"/>
            <person name="Ahrendt S."/>
            <person name="Sahu N."/>
            <person name="Indic B."/>
            <person name="Wong-Bajracharya J."/>
            <person name="Merenyi Z."/>
            <person name="Ke H.-M."/>
            <person name="Monk M."/>
            <person name="Kocsube S."/>
            <person name="Drula E."/>
            <person name="Lipzen A."/>
            <person name="Balint B."/>
            <person name="Henrissat B."/>
            <person name="Andreopoulos B."/>
            <person name="Martin F.M."/>
            <person name="Harder C.B."/>
            <person name="Rigling D."/>
            <person name="Ford K.L."/>
            <person name="Foster G.D."/>
            <person name="Pangilinan J."/>
            <person name="Papanicolaou A."/>
            <person name="Barry K."/>
            <person name="LaButti K."/>
            <person name="Viragh M."/>
            <person name="Koriabine M."/>
            <person name="Yan M."/>
            <person name="Riley R."/>
            <person name="Champramary S."/>
            <person name="Plett K.L."/>
            <person name="Tsai I.J."/>
            <person name="Slot J."/>
            <person name="Sipos G."/>
            <person name="Plett J."/>
            <person name="Nagy L.G."/>
            <person name="Grigoriev I.V."/>
        </authorList>
    </citation>
    <scope>NUCLEOTIDE SEQUENCE</scope>
    <source>
        <strain evidence="2">FPL87.14</strain>
    </source>
</reference>
<feature type="region of interest" description="Disordered" evidence="1">
    <location>
        <begin position="132"/>
        <end position="156"/>
    </location>
</feature>
<dbReference type="EMBL" id="JAUEPT010000083">
    <property type="protein sequence ID" value="KAK0433290.1"/>
    <property type="molecule type" value="Genomic_DNA"/>
</dbReference>
<protein>
    <submittedName>
        <fullName evidence="2">Uncharacterized protein</fullName>
    </submittedName>
</protein>
<sequence length="282" mass="31458">MRELLDFEGPRHKIYSGLMSRRGRCNSEHDSRRRHLGMGFIIWRCWTIWGRSWRVVLVHILCTAMATGMCVYHRVVEVLVESASLHSAIIVVLLVFEVRNEGAGAYIEEFAIAMGGIVPTILVGRIAAGHARPDDSWDESTTSTSLRFRGHSSSQNDSQSWALKRAWKAVHKINTGGIMIGRRWDELRHDKAIGDIHDIDGQPLSHGTDPTQLPSATITTQYKLRNMFLIQLSSGAAFLVDVYSVNTASSQVSTARLWALIQPKANSARLPTDEKDITSAPI</sequence>
<evidence type="ECO:0000313" key="2">
    <source>
        <dbReference type="EMBL" id="KAK0433290.1"/>
    </source>
</evidence>
<gene>
    <name evidence="2" type="ORF">EV421DRAFT_2023606</name>
</gene>
<dbReference type="AlphaFoldDB" id="A0AA39J0K5"/>
<organism evidence="2 3">
    <name type="scientific">Armillaria borealis</name>
    <dbReference type="NCBI Taxonomy" id="47425"/>
    <lineage>
        <taxon>Eukaryota</taxon>
        <taxon>Fungi</taxon>
        <taxon>Dikarya</taxon>
        <taxon>Basidiomycota</taxon>
        <taxon>Agaricomycotina</taxon>
        <taxon>Agaricomycetes</taxon>
        <taxon>Agaricomycetidae</taxon>
        <taxon>Agaricales</taxon>
        <taxon>Marasmiineae</taxon>
        <taxon>Physalacriaceae</taxon>
        <taxon>Armillaria</taxon>
    </lineage>
</organism>
<dbReference type="Proteomes" id="UP001175226">
    <property type="component" value="Unassembled WGS sequence"/>
</dbReference>
<evidence type="ECO:0000313" key="3">
    <source>
        <dbReference type="Proteomes" id="UP001175226"/>
    </source>
</evidence>
<proteinExistence type="predicted"/>
<name>A0AA39J0K5_9AGAR</name>